<comment type="caution">
    <text evidence="1">The sequence shown here is derived from an EMBL/GenBank/DDBJ whole genome shotgun (WGS) entry which is preliminary data.</text>
</comment>
<dbReference type="AlphaFoldDB" id="A0A9D2LKA6"/>
<reference evidence="1" key="1">
    <citation type="journal article" date="2021" name="PeerJ">
        <title>Extensive microbial diversity within the chicken gut microbiome revealed by metagenomics and culture.</title>
        <authorList>
            <person name="Gilroy R."/>
            <person name="Ravi A."/>
            <person name="Getino M."/>
            <person name="Pursley I."/>
            <person name="Horton D.L."/>
            <person name="Alikhan N.F."/>
            <person name="Baker D."/>
            <person name="Gharbi K."/>
            <person name="Hall N."/>
            <person name="Watson M."/>
            <person name="Adriaenssens E.M."/>
            <person name="Foster-Nyarko E."/>
            <person name="Jarju S."/>
            <person name="Secka A."/>
            <person name="Antonio M."/>
            <person name="Oren A."/>
            <person name="Chaudhuri R.R."/>
            <person name="La Ragione R."/>
            <person name="Hildebrand F."/>
            <person name="Pallen M.J."/>
        </authorList>
    </citation>
    <scope>NUCLEOTIDE SEQUENCE</scope>
    <source>
        <strain evidence="1">ChiBcec18-1249</strain>
    </source>
</reference>
<evidence type="ECO:0000313" key="1">
    <source>
        <dbReference type="EMBL" id="HJB14096.1"/>
    </source>
</evidence>
<name>A0A9D2LKA6_9FIRM</name>
<sequence>MKWNTEYFGFRLLVFVGFCGEVPVALLRKAGGCYDYRRRVVTELVRTGYLKERKFRGERRRVVRSLSLTSRGLNQIQHLSPGRAEQIRARLLAPADGQGDWRRTQRLHRNAACLLLAHQLGARWVPGRRRDDARRKELVYYSAYELNKVCGKDNKSARVSGVLLTPGERYYALYYLGRRNMRWNPETELLFRDQFEQSEAGAGFSYSGSILLGEAWEQAADLVPHALNPRSRLIRFAREDFFYYIAFDENGRRLLRAILDEHCLYQLQQYLLREAHCPVTNEPVYLFPLELLAGFYQLPGERQYHVRPGLGWFFDFQMPAIERLCNTGAELVSLPGSLLAGLDRKEGEWNGS</sequence>
<evidence type="ECO:0000313" key="2">
    <source>
        <dbReference type="Proteomes" id="UP000823824"/>
    </source>
</evidence>
<gene>
    <name evidence="1" type="ORF">H9787_10365</name>
</gene>
<protein>
    <submittedName>
        <fullName evidence="1">Uncharacterized protein</fullName>
    </submittedName>
</protein>
<dbReference type="EMBL" id="DWZJ01000094">
    <property type="protein sequence ID" value="HJB14096.1"/>
    <property type="molecule type" value="Genomic_DNA"/>
</dbReference>
<proteinExistence type="predicted"/>
<accession>A0A9D2LKA6</accession>
<organism evidence="1 2">
    <name type="scientific">Candidatus Oscillibacter excrementigallinarum</name>
    <dbReference type="NCBI Taxonomy" id="2838716"/>
    <lineage>
        <taxon>Bacteria</taxon>
        <taxon>Bacillati</taxon>
        <taxon>Bacillota</taxon>
        <taxon>Clostridia</taxon>
        <taxon>Eubacteriales</taxon>
        <taxon>Oscillospiraceae</taxon>
        <taxon>Oscillibacter</taxon>
    </lineage>
</organism>
<reference evidence="1" key="2">
    <citation type="submission" date="2021-04" db="EMBL/GenBank/DDBJ databases">
        <authorList>
            <person name="Gilroy R."/>
        </authorList>
    </citation>
    <scope>NUCLEOTIDE SEQUENCE</scope>
    <source>
        <strain evidence="1">ChiBcec18-1249</strain>
    </source>
</reference>
<dbReference type="Proteomes" id="UP000823824">
    <property type="component" value="Unassembled WGS sequence"/>
</dbReference>